<evidence type="ECO:0000259" key="1">
    <source>
        <dbReference type="PROSITE" id="PS50234"/>
    </source>
</evidence>
<dbReference type="PROSITE" id="PS50234">
    <property type="entry name" value="VWFA"/>
    <property type="match status" value="1"/>
</dbReference>
<reference evidence="2 3" key="1">
    <citation type="submission" date="2015-03" db="EMBL/GenBank/DDBJ databases">
        <title>Genome assembly of Sandaracinus amylolyticus DSM 53668.</title>
        <authorList>
            <person name="Sharma G."/>
            <person name="Subramanian S."/>
        </authorList>
    </citation>
    <scope>NUCLEOTIDE SEQUENCE [LARGE SCALE GENOMIC DNA]</scope>
    <source>
        <strain evidence="2 3">DSM 53668</strain>
    </source>
</reference>
<organism evidence="2 3">
    <name type="scientific">Sandaracinus amylolyticus</name>
    <dbReference type="NCBI Taxonomy" id="927083"/>
    <lineage>
        <taxon>Bacteria</taxon>
        <taxon>Pseudomonadati</taxon>
        <taxon>Myxococcota</taxon>
        <taxon>Polyangia</taxon>
        <taxon>Polyangiales</taxon>
        <taxon>Sandaracinaceae</taxon>
        <taxon>Sandaracinus</taxon>
    </lineage>
</organism>
<protein>
    <submittedName>
        <fullName evidence="2">Internalin</fullName>
    </submittedName>
</protein>
<dbReference type="RefSeq" id="WP_053236299.1">
    <property type="nucleotide sequence ID" value="NZ_CP011125.1"/>
</dbReference>
<proteinExistence type="predicted"/>
<dbReference type="Gene3D" id="3.40.50.410">
    <property type="entry name" value="von Willebrand factor, type A domain"/>
    <property type="match status" value="1"/>
</dbReference>
<feature type="domain" description="VWFA" evidence="1">
    <location>
        <begin position="35"/>
        <end position="270"/>
    </location>
</feature>
<dbReference type="EMBL" id="CP011125">
    <property type="protein sequence ID" value="AKF09232.1"/>
    <property type="molecule type" value="Genomic_DNA"/>
</dbReference>
<dbReference type="InterPro" id="IPR018247">
    <property type="entry name" value="EF_Hand_1_Ca_BS"/>
</dbReference>
<evidence type="ECO:0000313" key="2">
    <source>
        <dbReference type="EMBL" id="AKF09232.1"/>
    </source>
</evidence>
<dbReference type="KEGG" id="samy:DB32_006381"/>
<dbReference type="Proteomes" id="UP000034883">
    <property type="component" value="Chromosome"/>
</dbReference>
<dbReference type="InterPro" id="IPR036465">
    <property type="entry name" value="vWFA_dom_sf"/>
</dbReference>
<evidence type="ECO:0000313" key="3">
    <source>
        <dbReference type="Proteomes" id="UP000034883"/>
    </source>
</evidence>
<sequence>MDAGPDAQIPCIEIPLDGGLIEIPLETEVQLGRADVVLAIDTTASMGQEIGEIRRTLRDQIVPGIRRAIPDANLGVTTYADFPEGGCGSAGDNDLPFRLVLPVTEDVGRVQSAVDSVRLNNGADTPESQVEALYQIATGEGVGRYVPASFGCPMGGFGYPCFRTDALPVVLLFSDAPFHNGPGGGSPYSDSMACPAVATVAHDYDDAVQALQRNEIRVIGLYSGPPRDRGLPDMRQLALDTNALGDGDEPLVFDIGENGERLSTSVIDAITTLAEVIELDIDTVLMDVDRTDAVDPRDFVEAVVPLRAEPMEGVREIDVPAGAFLGVRTGTTVVFGMTLRNDAVAPGAGPQRFLLEVVFRGDGRTRIGSVIIEIVVPGEDGTGCEEMTGTVLEIRGPSD</sequence>
<keyword evidence="3" id="KW-1185">Reference proteome</keyword>
<name>A0A0F6YLB2_9BACT</name>
<dbReference type="OrthoDB" id="5488153at2"/>
<dbReference type="SUPFAM" id="SSF53300">
    <property type="entry name" value="vWA-like"/>
    <property type="match status" value="1"/>
</dbReference>
<dbReference type="STRING" id="927083.DB32_006381"/>
<accession>A0A0F6YLB2</accession>
<dbReference type="AlphaFoldDB" id="A0A0F6YLB2"/>
<dbReference type="PROSITE" id="PS00018">
    <property type="entry name" value="EF_HAND_1"/>
    <property type="match status" value="1"/>
</dbReference>
<gene>
    <name evidence="2" type="ORF">DB32_006381</name>
</gene>
<dbReference type="InterPro" id="IPR002035">
    <property type="entry name" value="VWF_A"/>
</dbReference>